<feature type="region of interest" description="Disordered" evidence="1">
    <location>
        <begin position="42"/>
        <end position="65"/>
    </location>
</feature>
<dbReference type="InterPro" id="IPR019410">
    <property type="entry name" value="Methyltransf_16"/>
</dbReference>
<evidence type="ECO:0000313" key="2">
    <source>
        <dbReference type="EMBL" id="KAG5459767.1"/>
    </source>
</evidence>
<name>A0A8H7ZV65_9FUNG</name>
<organism evidence="2 3">
    <name type="scientific">Olpidium bornovanus</name>
    <dbReference type="NCBI Taxonomy" id="278681"/>
    <lineage>
        <taxon>Eukaryota</taxon>
        <taxon>Fungi</taxon>
        <taxon>Fungi incertae sedis</taxon>
        <taxon>Olpidiomycota</taxon>
        <taxon>Olpidiomycotina</taxon>
        <taxon>Olpidiomycetes</taxon>
        <taxon>Olpidiales</taxon>
        <taxon>Olpidiaceae</taxon>
        <taxon>Olpidium</taxon>
    </lineage>
</organism>
<gene>
    <name evidence="2" type="ORF">BJ554DRAFT_8277</name>
</gene>
<dbReference type="GO" id="GO:0032991">
    <property type="term" value="C:protein-containing complex"/>
    <property type="evidence" value="ECO:0007669"/>
    <property type="project" value="TreeGrafter"/>
</dbReference>
<dbReference type="AlphaFoldDB" id="A0A8H7ZV65"/>
<comment type="caution">
    <text evidence="2">The sequence shown here is derived from an EMBL/GenBank/DDBJ whole genome shotgun (WGS) entry which is preliminary data.</text>
</comment>
<protein>
    <recommendedName>
        <fullName evidence="4">FAM86 N-terminal domain-containing protein</fullName>
    </recommendedName>
</protein>
<dbReference type="PANTHER" id="PTHR14614:SF130">
    <property type="entry name" value="PROTEIN-LYSINE N-METHYLTRANSFERASE EEF2KMT"/>
    <property type="match status" value="1"/>
</dbReference>
<dbReference type="Pfam" id="PF10294">
    <property type="entry name" value="Methyltransf_16"/>
    <property type="match status" value="1"/>
</dbReference>
<keyword evidence="3" id="KW-1185">Reference proteome</keyword>
<dbReference type="SUPFAM" id="SSF53335">
    <property type="entry name" value="S-adenosyl-L-methionine-dependent methyltransferases"/>
    <property type="match status" value="1"/>
</dbReference>
<dbReference type="Proteomes" id="UP000673691">
    <property type="component" value="Unassembled WGS sequence"/>
</dbReference>
<dbReference type="OrthoDB" id="194386at2759"/>
<evidence type="ECO:0000313" key="3">
    <source>
        <dbReference type="Proteomes" id="UP000673691"/>
    </source>
</evidence>
<evidence type="ECO:0008006" key="4">
    <source>
        <dbReference type="Google" id="ProtNLM"/>
    </source>
</evidence>
<sequence>MLACHVLPEYEHVFRQYVAMRPVRLVDWPALPVSAGGVGVPAGGGGGLESRGAPDNARDATDTGAQVSEETAALNFQELLLDHTVLHSLSVMFPLSPHYTLAFLKRFIALVEESGVEVSERLLTTYVDLLLKTPRRPEEGGPPLSPCYRTYCLTAPGRGYPVAERKPRTVDAMVLKESQLSVERGTTGLVTWKAALRLSEHILLNPFVVKGKRVLELGSGMGLAGFVCSYAGAKNVRLTDVHPAVIHGLRENAKINGFLSAPPPDHLPAVDVAALDWFDCTDDDLGGSAEAADVVIAADVVYDPTVVGALADVLARTLRLGRSEQWEERRALVASTVRNRDTQEMFLRALDAKGVLCKEVETRRPAACRFFDTESSDVLILELTVAAQCGAPTTPCGT</sequence>
<proteinExistence type="predicted"/>
<accession>A0A8H7ZV65</accession>
<reference evidence="2 3" key="1">
    <citation type="journal article" name="Sci. Rep.">
        <title>Genome-scale phylogenetic analyses confirm Olpidium as the closest living zoosporic fungus to the non-flagellated, terrestrial fungi.</title>
        <authorList>
            <person name="Chang Y."/>
            <person name="Rochon D."/>
            <person name="Sekimoto S."/>
            <person name="Wang Y."/>
            <person name="Chovatia M."/>
            <person name="Sandor L."/>
            <person name="Salamov A."/>
            <person name="Grigoriev I.V."/>
            <person name="Stajich J.E."/>
            <person name="Spatafora J.W."/>
        </authorList>
    </citation>
    <scope>NUCLEOTIDE SEQUENCE [LARGE SCALE GENOMIC DNA]</scope>
    <source>
        <strain evidence="2">S191</strain>
    </source>
</reference>
<dbReference type="PANTHER" id="PTHR14614">
    <property type="entry name" value="HEPATOCELLULAR CARCINOMA-ASSOCIATED ANTIGEN"/>
    <property type="match status" value="1"/>
</dbReference>
<dbReference type="Gene3D" id="3.40.50.150">
    <property type="entry name" value="Vaccinia Virus protein VP39"/>
    <property type="match status" value="1"/>
</dbReference>
<evidence type="ECO:0000256" key="1">
    <source>
        <dbReference type="SAM" id="MobiDB-lite"/>
    </source>
</evidence>
<dbReference type="EMBL" id="JAEFCI010006330">
    <property type="protein sequence ID" value="KAG5459767.1"/>
    <property type="molecule type" value="Genomic_DNA"/>
</dbReference>
<dbReference type="InterPro" id="IPR029063">
    <property type="entry name" value="SAM-dependent_MTases_sf"/>
</dbReference>